<proteinExistence type="predicted"/>
<reference evidence="1 2" key="1">
    <citation type="submission" date="2016-10" db="EMBL/GenBank/DDBJ databases">
        <authorList>
            <person name="de Groot N.N."/>
        </authorList>
    </citation>
    <scope>NUCLEOTIDE SEQUENCE [LARGE SCALE GENOMIC DNA]</scope>
    <source>
        <strain evidence="1 2">DSM 373</strain>
    </source>
</reference>
<protein>
    <submittedName>
        <fullName evidence="1">Uncharacterized protein</fullName>
    </submittedName>
</protein>
<evidence type="ECO:0000313" key="1">
    <source>
        <dbReference type="EMBL" id="SEI99824.1"/>
    </source>
</evidence>
<sequence length="384" mass="40682">MPNQIGYVDNANGQLAHYNLLAALRLFCGGFGVLGTLGGTRTGTGTLAGLEASPASVTETWTLTCTAAAANGGTFSVVGSVSGAKADATVGAAYDNGLLKFTIGDGATDFLVGDTFTIPVTQGAAAAAGAEWEVLRYDAVSTNRELILKGSGLSRTEEIFVGFRTYQDANADYYNLLAGVFTGYVAGNSFDTQPGARLSGVPAHNSRIDYWLTLNGQRIALAMKVGTPVYESCYVGKMLPYGRPSQYPYPVVCGGMLAGAAATRFSDTAHSGYFKGNAANMGLRSNDAWLQPYCYPWGNSYIAGTGTSSSQQNLRDTGNVYQLLPVELHDNTANLWGALDGIFYLSGFNNATENTLTVDGVDYLVIQDVWRTGHTDYYAMRLDG</sequence>
<dbReference type="RefSeq" id="WP_244542147.1">
    <property type="nucleotide sequence ID" value="NZ_FNYQ01000037.1"/>
</dbReference>
<dbReference type="Proteomes" id="UP000199250">
    <property type="component" value="Unassembled WGS sequence"/>
</dbReference>
<accession>A0A1H6VA49</accession>
<dbReference type="EMBL" id="FNYQ01000037">
    <property type="protein sequence ID" value="SEI99824.1"/>
    <property type="molecule type" value="Genomic_DNA"/>
</dbReference>
<evidence type="ECO:0000313" key="2">
    <source>
        <dbReference type="Proteomes" id="UP000199250"/>
    </source>
</evidence>
<organism evidence="1 2">
    <name type="scientific">Azotobacter beijerinckii</name>
    <dbReference type="NCBI Taxonomy" id="170623"/>
    <lineage>
        <taxon>Bacteria</taxon>
        <taxon>Pseudomonadati</taxon>
        <taxon>Pseudomonadota</taxon>
        <taxon>Gammaproteobacteria</taxon>
        <taxon>Pseudomonadales</taxon>
        <taxon>Pseudomonadaceae</taxon>
        <taxon>Azotobacter</taxon>
    </lineage>
</organism>
<dbReference type="AlphaFoldDB" id="A0A1H6VA49"/>
<gene>
    <name evidence="1" type="ORF">SAMN04244572_02391</name>
</gene>
<name>A0A1H6VA49_9GAMM</name>